<comment type="caution">
    <text evidence="1">The sequence shown here is derived from an EMBL/GenBank/DDBJ whole genome shotgun (WGS) entry which is preliminary data.</text>
</comment>
<accession>A0ABR1W4Y9</accession>
<keyword evidence="2" id="KW-1185">Reference proteome</keyword>
<dbReference type="EMBL" id="JAQQWM010000002">
    <property type="protein sequence ID" value="KAK8078551.1"/>
    <property type="molecule type" value="Genomic_DNA"/>
</dbReference>
<name>A0ABR1W4Y9_9PEZI</name>
<proteinExistence type="predicted"/>
<evidence type="ECO:0000313" key="2">
    <source>
        <dbReference type="Proteomes" id="UP001446871"/>
    </source>
</evidence>
<sequence length="179" mass="19889">MGPTVQDCEKQLRFDNSLGDDDDMMQDESRCFRLAVLSNGEVVAVPPSSIHYDEVFTTFVSPTKRPGLKQWVACVGRPLRGHEATNEKVARYAKEQFLGPLRDALDLWKTDGQSVPGSDWASLGPFADKAPTLKRAQADLNLKDDLFYIRYYGLVGVAVDASTPHILHARASTHYVAIH</sequence>
<gene>
    <name evidence="1" type="ORF">PG996_004721</name>
</gene>
<evidence type="ECO:0000313" key="1">
    <source>
        <dbReference type="EMBL" id="KAK8078551.1"/>
    </source>
</evidence>
<organism evidence="1 2">
    <name type="scientific">Apiospora saccharicola</name>
    <dbReference type="NCBI Taxonomy" id="335842"/>
    <lineage>
        <taxon>Eukaryota</taxon>
        <taxon>Fungi</taxon>
        <taxon>Dikarya</taxon>
        <taxon>Ascomycota</taxon>
        <taxon>Pezizomycotina</taxon>
        <taxon>Sordariomycetes</taxon>
        <taxon>Xylariomycetidae</taxon>
        <taxon>Amphisphaeriales</taxon>
        <taxon>Apiosporaceae</taxon>
        <taxon>Apiospora</taxon>
    </lineage>
</organism>
<protein>
    <submittedName>
        <fullName evidence="1">Uncharacterized protein</fullName>
    </submittedName>
</protein>
<reference evidence="1 2" key="1">
    <citation type="submission" date="2023-01" db="EMBL/GenBank/DDBJ databases">
        <title>Analysis of 21 Apiospora genomes using comparative genomics revels a genus with tremendous synthesis potential of carbohydrate active enzymes and secondary metabolites.</title>
        <authorList>
            <person name="Sorensen T."/>
        </authorList>
    </citation>
    <scope>NUCLEOTIDE SEQUENCE [LARGE SCALE GENOMIC DNA]</scope>
    <source>
        <strain evidence="1 2">CBS 83171</strain>
    </source>
</reference>
<dbReference type="Proteomes" id="UP001446871">
    <property type="component" value="Unassembled WGS sequence"/>
</dbReference>